<keyword evidence="4" id="KW-1185">Reference proteome</keyword>
<dbReference type="InterPro" id="IPR054722">
    <property type="entry name" value="PolX-like_BBD"/>
</dbReference>
<accession>A0AAV9NLW3</accession>
<organism evidence="3 4">
    <name type="scientific">Exophiala bonariae</name>
    <dbReference type="NCBI Taxonomy" id="1690606"/>
    <lineage>
        <taxon>Eukaryota</taxon>
        <taxon>Fungi</taxon>
        <taxon>Dikarya</taxon>
        <taxon>Ascomycota</taxon>
        <taxon>Pezizomycotina</taxon>
        <taxon>Eurotiomycetes</taxon>
        <taxon>Chaetothyriomycetidae</taxon>
        <taxon>Chaetothyriales</taxon>
        <taxon>Herpotrichiellaceae</taxon>
        <taxon>Exophiala</taxon>
    </lineage>
</organism>
<dbReference type="PANTHER" id="PTHR40628">
    <property type="entry name" value="CHROMO DOMAIN-CONTAINING PROTEIN"/>
    <property type="match status" value="1"/>
</dbReference>
<dbReference type="AlphaFoldDB" id="A0AAV9NLW3"/>
<dbReference type="RefSeq" id="XP_064709342.1">
    <property type="nucleotide sequence ID" value="XM_064854616.1"/>
</dbReference>
<evidence type="ECO:0000259" key="2">
    <source>
        <dbReference type="Pfam" id="PF22936"/>
    </source>
</evidence>
<dbReference type="PANTHER" id="PTHR40628:SF1">
    <property type="entry name" value="CHROMO DOMAIN-CONTAINING PROTEIN"/>
    <property type="match status" value="1"/>
</dbReference>
<dbReference type="GeneID" id="89979237"/>
<feature type="compositionally biased region" description="Basic and acidic residues" evidence="1">
    <location>
        <begin position="229"/>
        <end position="246"/>
    </location>
</feature>
<dbReference type="Proteomes" id="UP001358417">
    <property type="component" value="Unassembled WGS sequence"/>
</dbReference>
<protein>
    <recommendedName>
        <fullName evidence="2">Retrovirus-related Pol polyprotein from transposon TNT 1-94-like beta-barrel domain-containing protein</fullName>
    </recommendedName>
</protein>
<evidence type="ECO:0000313" key="4">
    <source>
        <dbReference type="Proteomes" id="UP001358417"/>
    </source>
</evidence>
<evidence type="ECO:0000313" key="3">
    <source>
        <dbReference type="EMBL" id="KAK5058819.1"/>
    </source>
</evidence>
<evidence type="ECO:0000256" key="1">
    <source>
        <dbReference type="SAM" id="MobiDB-lite"/>
    </source>
</evidence>
<dbReference type="EMBL" id="JAVRRD010000005">
    <property type="protein sequence ID" value="KAK5058819.1"/>
    <property type="molecule type" value="Genomic_DNA"/>
</dbReference>
<sequence>MEAMLNPRGDLPHSTFQPSSYFSRSESTLSALRHRRLSSYPIPIKKSKKSQCHDWIFSTASNTHVAIDRASFKTYVSFKSYVLTVSDQRRIAVHGIGSVEIKIRRAAGSKESHTIRLENVLHVPDWLCNIFSDVYFSLDQEYEHTWTQFGVNFFMQEGVHFRPWGYTENFCGLDRLVLSKHLQGRSPMLEDPDREIFSISLNFPQSQKNKWGDLVATEMKKEATRYEKYLSKQKDSPDNGSKKELLLPKNGTTNTIPVDAKRKEDMANTSTDGIKWKLMPDISILSAHMRNQSVNSVNEFEGGLDFLKRVSSLNFGMQRGVITG</sequence>
<proteinExistence type="predicted"/>
<dbReference type="Pfam" id="PF22936">
    <property type="entry name" value="Pol_BBD"/>
    <property type="match status" value="1"/>
</dbReference>
<gene>
    <name evidence="3" type="ORF">LTR84_011083</name>
</gene>
<comment type="caution">
    <text evidence="3">The sequence shown here is derived from an EMBL/GenBank/DDBJ whole genome shotgun (WGS) entry which is preliminary data.</text>
</comment>
<name>A0AAV9NLW3_9EURO</name>
<feature type="domain" description="Retrovirus-related Pol polyprotein from transposon TNT 1-94-like beta-barrel" evidence="2">
    <location>
        <begin position="55"/>
        <end position="132"/>
    </location>
</feature>
<reference evidence="3 4" key="1">
    <citation type="submission" date="2023-08" db="EMBL/GenBank/DDBJ databases">
        <title>Black Yeasts Isolated from many extreme environments.</title>
        <authorList>
            <person name="Coleine C."/>
            <person name="Stajich J.E."/>
            <person name="Selbmann L."/>
        </authorList>
    </citation>
    <scope>NUCLEOTIDE SEQUENCE [LARGE SCALE GENOMIC DNA]</scope>
    <source>
        <strain evidence="3 4">CCFEE 5792</strain>
    </source>
</reference>
<feature type="region of interest" description="Disordered" evidence="1">
    <location>
        <begin position="229"/>
        <end position="256"/>
    </location>
</feature>